<accession>A0A6M3KQB0</accession>
<evidence type="ECO:0000313" key="3">
    <source>
        <dbReference type="EMBL" id="QJA84032.1"/>
    </source>
</evidence>
<dbReference type="EMBL" id="MT141523">
    <property type="protein sequence ID" value="QJA64640.1"/>
    <property type="molecule type" value="Genomic_DNA"/>
</dbReference>
<protein>
    <submittedName>
        <fullName evidence="3">Uncharacterized protein</fullName>
    </submittedName>
</protein>
<dbReference type="EMBL" id="MT142522">
    <property type="protein sequence ID" value="QJA84032.1"/>
    <property type="molecule type" value="Genomic_DNA"/>
</dbReference>
<name>A0A6M3KQB0_9ZZZZ</name>
<dbReference type="AlphaFoldDB" id="A0A6M3KQB0"/>
<sequence>MDKWQELFAQAELKLAAIDELTDIEEINRLTDEAAELMELAEAKKSASASRAKIRQPAMPASLPSDDGDGNQPQTGPEVKAVDPVYQIRYGEEGSAIKAVLRDLHGENYEQKRWDHYQGFVKYLRTGKGESREFVWTPESVKTALIEGLDVKAMKTVMVEAVDTLGGYNYVS</sequence>
<proteinExistence type="predicted"/>
<feature type="region of interest" description="Disordered" evidence="1">
    <location>
        <begin position="47"/>
        <end position="83"/>
    </location>
</feature>
<evidence type="ECO:0000256" key="1">
    <source>
        <dbReference type="SAM" id="MobiDB-lite"/>
    </source>
</evidence>
<organism evidence="3">
    <name type="scientific">viral metagenome</name>
    <dbReference type="NCBI Taxonomy" id="1070528"/>
    <lineage>
        <taxon>unclassified sequences</taxon>
        <taxon>metagenomes</taxon>
        <taxon>organismal metagenomes</taxon>
    </lineage>
</organism>
<evidence type="ECO:0000313" key="2">
    <source>
        <dbReference type="EMBL" id="QJA64640.1"/>
    </source>
</evidence>
<reference evidence="3" key="1">
    <citation type="submission" date="2020-03" db="EMBL/GenBank/DDBJ databases">
        <title>The deep terrestrial virosphere.</title>
        <authorList>
            <person name="Holmfeldt K."/>
            <person name="Nilsson E."/>
            <person name="Simone D."/>
            <person name="Lopez-Fernandez M."/>
            <person name="Wu X."/>
            <person name="de Brujin I."/>
            <person name="Lundin D."/>
            <person name="Andersson A."/>
            <person name="Bertilsson S."/>
            <person name="Dopson M."/>
        </authorList>
    </citation>
    <scope>NUCLEOTIDE SEQUENCE</scope>
    <source>
        <strain evidence="3">MM415A00233</strain>
        <strain evidence="2">MM415B00478</strain>
    </source>
</reference>
<gene>
    <name evidence="3" type="ORF">MM415A00233_0034</name>
    <name evidence="2" type="ORF">MM415B00478_0037</name>
</gene>